<dbReference type="EMBL" id="CAJNJQ010002311">
    <property type="protein sequence ID" value="CAE7172077.1"/>
    <property type="molecule type" value="Genomic_DNA"/>
</dbReference>
<organism evidence="4 5">
    <name type="scientific">Rhizoctonia solani</name>
    <dbReference type="NCBI Taxonomy" id="456999"/>
    <lineage>
        <taxon>Eukaryota</taxon>
        <taxon>Fungi</taxon>
        <taxon>Dikarya</taxon>
        <taxon>Basidiomycota</taxon>
        <taxon>Agaricomycotina</taxon>
        <taxon>Agaricomycetes</taxon>
        <taxon>Cantharellales</taxon>
        <taxon>Ceratobasidiaceae</taxon>
        <taxon>Rhizoctonia</taxon>
    </lineage>
</organism>
<dbReference type="InterPro" id="IPR036013">
    <property type="entry name" value="Band_7/SPFH_dom_sf"/>
</dbReference>
<feature type="domain" description="Band 7" evidence="2">
    <location>
        <begin position="389"/>
        <end position="573"/>
    </location>
</feature>
<accession>A0A8H3E0H5</accession>
<dbReference type="SUPFAM" id="SSF54637">
    <property type="entry name" value="Thioesterase/thiol ester dehydrase-isomerase"/>
    <property type="match status" value="1"/>
</dbReference>
<dbReference type="CDD" id="cd03443">
    <property type="entry name" value="PaaI_thioesterase"/>
    <property type="match status" value="1"/>
</dbReference>
<dbReference type="Pfam" id="PF03061">
    <property type="entry name" value="4HBT"/>
    <property type="match status" value="1"/>
</dbReference>
<protein>
    <recommendedName>
        <fullName evidence="6">Band 7 domain-containing protein</fullName>
    </recommendedName>
</protein>
<dbReference type="Gene3D" id="3.30.479.30">
    <property type="entry name" value="Band 7 domain"/>
    <property type="match status" value="1"/>
</dbReference>
<dbReference type="InterPro" id="IPR029069">
    <property type="entry name" value="HotDog_dom_sf"/>
</dbReference>
<dbReference type="Gene3D" id="3.10.129.10">
    <property type="entry name" value="Hotdog Thioesterase"/>
    <property type="match status" value="1"/>
</dbReference>
<evidence type="ECO:0008006" key="6">
    <source>
        <dbReference type="Google" id="ProtNLM"/>
    </source>
</evidence>
<comment type="caution">
    <text evidence="4">The sequence shown here is derived from an EMBL/GenBank/DDBJ whole genome shotgun (WGS) entry which is preliminary data.</text>
</comment>
<dbReference type="InterPro" id="IPR050710">
    <property type="entry name" value="Band7/mec-2_domain"/>
</dbReference>
<dbReference type="Proteomes" id="UP000663827">
    <property type="component" value="Unassembled WGS sequence"/>
</dbReference>
<dbReference type="Pfam" id="PF01145">
    <property type="entry name" value="Band_7"/>
    <property type="match status" value="1"/>
</dbReference>
<dbReference type="InterPro" id="IPR006683">
    <property type="entry name" value="Thioestr_dom"/>
</dbReference>
<dbReference type="SUPFAM" id="SSF117892">
    <property type="entry name" value="Band 7/SPFH domain"/>
    <property type="match status" value="1"/>
</dbReference>
<proteinExistence type="predicted"/>
<reference evidence="4" key="1">
    <citation type="submission" date="2021-01" db="EMBL/GenBank/DDBJ databases">
        <authorList>
            <person name="Kaushik A."/>
        </authorList>
    </citation>
    <scope>NUCLEOTIDE SEQUENCE</scope>
    <source>
        <strain evidence="4">AG5</strain>
    </source>
</reference>
<evidence type="ECO:0000259" key="2">
    <source>
        <dbReference type="Pfam" id="PF01145"/>
    </source>
</evidence>
<evidence type="ECO:0000313" key="4">
    <source>
        <dbReference type="EMBL" id="CAE7172077.1"/>
    </source>
</evidence>
<feature type="compositionally biased region" description="Basic and acidic residues" evidence="1">
    <location>
        <begin position="166"/>
        <end position="176"/>
    </location>
</feature>
<evidence type="ECO:0000256" key="1">
    <source>
        <dbReference type="SAM" id="MobiDB-lite"/>
    </source>
</evidence>
<dbReference type="AlphaFoldDB" id="A0A8H3E0H5"/>
<feature type="domain" description="Thioesterase" evidence="3">
    <location>
        <begin position="78"/>
        <end position="151"/>
    </location>
</feature>
<dbReference type="PANTHER" id="PTHR43327">
    <property type="entry name" value="STOMATIN-LIKE PROTEIN 2, MITOCHONDRIAL"/>
    <property type="match status" value="1"/>
</dbReference>
<feature type="region of interest" description="Disordered" evidence="1">
    <location>
        <begin position="156"/>
        <end position="187"/>
    </location>
</feature>
<dbReference type="InterPro" id="IPR001107">
    <property type="entry name" value="Band_7"/>
</dbReference>
<gene>
    <name evidence="4" type="ORF">RDB_LOCUS107515</name>
</gene>
<sequence length="717" mass="77298">MTSGVTLEAIKGNAPDDQKQMCIGVLDFYASLKDHFAFSVGQRLKIVEVSVGPMINKKSQAIVVCEISLEDDMLNLLGTLHGGCAAYLIDICSSIAIAIAPQGVNNPDEWWGKTAVSQALNVLYHAPARSGTTLKIISETIVLGGRAGTVRLNDAAPSSISHKGKERADILDENAHRRNTRVGGSGSQPSFVHSEDYFATKRPFCVKIGADGLLGALTELDNQLQASGRPRLLSRKQPTEWLGFIGHEVNPGEIGVVNHAGLPKVLVQPGTYPPFPFRNWWARTWKGTRGASDTTLFFQGLTVVQVSLNQVAVVSDPQNRIFIVRGGGFAAFAVQGTYDVLAVVDQTHLLKHVQDKVTGATLGWVQDITMPSRIGGSASSYVVAGFLDIPANNVAVLQRGDEMEQVPAGQHCITNPNVKLRGLFTCGENQIEMPTKDIYTRDQVPVSLTIYMKWQLLEPLKLTTHGYNSPYEALRDKAQSILTQIVAHLDYSSMVKQRTVGSDHMEDPSDPSSPFLDALRTQAMDDLHVAALEYGILLKDLAVIDRQFKGDIASTMDKLTTRALQAQVEAANVDRENSNKVKQEQGALLVAQVKAQARKTEAEALAYATTTAAKAQAEAVIIAAEAQAAAIKLQAQAEAEAIAARSNADSRVEDAFAREMEVRRVDVERVKAFGPRAVFVPTETGGVSGGSTTNALVTGMAMRLGHEEAAASASPRK</sequence>
<evidence type="ECO:0000313" key="5">
    <source>
        <dbReference type="Proteomes" id="UP000663827"/>
    </source>
</evidence>
<dbReference type="PANTHER" id="PTHR43327:SF10">
    <property type="entry name" value="STOMATIN-LIKE PROTEIN 2, MITOCHONDRIAL"/>
    <property type="match status" value="1"/>
</dbReference>
<name>A0A8H3E0H5_9AGAM</name>
<evidence type="ECO:0000259" key="3">
    <source>
        <dbReference type="Pfam" id="PF03061"/>
    </source>
</evidence>